<dbReference type="AlphaFoldDB" id="A0A0N7L357"/>
<protein>
    <submittedName>
        <fullName evidence="2">Uncharacterized protein</fullName>
    </submittedName>
</protein>
<keyword evidence="3" id="KW-1185">Reference proteome</keyword>
<dbReference type="Proteomes" id="UP000054845">
    <property type="component" value="Unassembled WGS sequence"/>
</dbReference>
<name>A0A0N7L357_9BASI</name>
<evidence type="ECO:0000256" key="1">
    <source>
        <dbReference type="SAM" id="MobiDB-lite"/>
    </source>
</evidence>
<sequence>MLAWRKSDGGRFTARTSEEFQGESQPPRTRRRAIWDAWEFSLLTQSLWFC</sequence>
<evidence type="ECO:0000313" key="2">
    <source>
        <dbReference type="EMBL" id="CEG19366.1"/>
    </source>
</evidence>
<feature type="region of interest" description="Disordered" evidence="1">
    <location>
        <begin position="1"/>
        <end position="25"/>
    </location>
</feature>
<accession>A0A0N7L357</accession>
<evidence type="ECO:0000313" key="3">
    <source>
        <dbReference type="Proteomes" id="UP000054845"/>
    </source>
</evidence>
<dbReference type="EMBL" id="CCYA01000411">
    <property type="protein sequence ID" value="CEG19366.1"/>
    <property type="molecule type" value="Genomic_DNA"/>
</dbReference>
<organism evidence="2 3">
    <name type="scientific">Ceraceosorus bombacis</name>
    <dbReference type="NCBI Taxonomy" id="401625"/>
    <lineage>
        <taxon>Eukaryota</taxon>
        <taxon>Fungi</taxon>
        <taxon>Dikarya</taxon>
        <taxon>Basidiomycota</taxon>
        <taxon>Ustilaginomycotina</taxon>
        <taxon>Exobasidiomycetes</taxon>
        <taxon>Ceraceosorales</taxon>
        <taxon>Ceraceosoraceae</taxon>
        <taxon>Ceraceosorus</taxon>
    </lineage>
</organism>
<reference evidence="2 3" key="1">
    <citation type="submission" date="2014-09" db="EMBL/GenBank/DDBJ databases">
        <authorList>
            <person name="Magalhaes I.L.F."/>
            <person name="Oliveira U."/>
            <person name="Santos F.R."/>
            <person name="Vidigal T.H.D.A."/>
            <person name="Brescovit A.D."/>
            <person name="Santos A.J."/>
        </authorList>
    </citation>
    <scope>NUCLEOTIDE SEQUENCE [LARGE SCALE GENOMIC DNA]</scope>
</reference>
<proteinExistence type="predicted"/>